<dbReference type="InterPro" id="IPR000667">
    <property type="entry name" value="Peptidase_S13"/>
</dbReference>
<dbReference type="InterPro" id="IPR012338">
    <property type="entry name" value="Beta-lactam/transpept-like"/>
</dbReference>
<sequence length="509" mass="50289">MWAAATARPSGGPPASGPPAGAAAPVPPPARRRRLLPAVLATVLVLVLAAAGLAVVRPGPVADWLGDEPAGGAGAAPAPEPAPVAVLAGADANAPLPTSEGVRAALDPLVRVPVLGNRVNVSVADVATGQPLFGRGADDGTVPASVTKLVTAVTVLAARGPAYRIPTRAVAGATPGEVVIVGGGDPSLAVDGKGFYPGAARLDDLAEQVKQALGGTEPTRVTVDSSLYSGPVHEPGWDADIPTGGYGGAVTALMTDGARENVAQARKDHEAGNHGAERVAQPDLAAGRAFARLLGVPADAVSRGRAPAVDAGATAGAPGSELGRVESLPLVRLVDIMITDSDNLVAEALARQVALARNQPASFTGAAAAMDAVAAELGLPADELSLADGSGLSRSNRISPSLLTDLIALAGNGSRPELAAIFGGLPVGGWSGTLADRYEGAAAKAGAGVVRAKTGTLTRVHAIAGLVTTADGRLLTFAVLTDQAPPDGMTASRVALDRIAAALAGCGCR</sequence>
<dbReference type="Pfam" id="PF02113">
    <property type="entry name" value="Peptidase_S13"/>
    <property type="match status" value="2"/>
</dbReference>
<keyword evidence="4" id="KW-0472">Membrane</keyword>
<dbReference type="NCBIfam" id="TIGR00666">
    <property type="entry name" value="PBP4"/>
    <property type="match status" value="1"/>
</dbReference>
<evidence type="ECO:0000313" key="6">
    <source>
        <dbReference type="Proteomes" id="UP000248749"/>
    </source>
</evidence>
<dbReference type="PANTHER" id="PTHR30023">
    <property type="entry name" value="D-ALANYL-D-ALANINE CARBOXYPEPTIDASE"/>
    <property type="match status" value="1"/>
</dbReference>
<dbReference type="GO" id="GO:0004185">
    <property type="term" value="F:serine-type carboxypeptidase activity"/>
    <property type="evidence" value="ECO:0007669"/>
    <property type="project" value="InterPro"/>
</dbReference>
<evidence type="ECO:0000256" key="2">
    <source>
        <dbReference type="ARBA" id="ARBA00022801"/>
    </source>
</evidence>
<evidence type="ECO:0000313" key="5">
    <source>
        <dbReference type="EMBL" id="PZF97900.1"/>
    </source>
</evidence>
<keyword evidence="2" id="KW-0378">Hydrolase</keyword>
<keyword evidence="4" id="KW-1133">Transmembrane helix</keyword>
<keyword evidence="5" id="KW-0121">Carboxypeptidase</keyword>
<gene>
    <name evidence="5" type="primary">dacB</name>
    <name evidence="5" type="ORF">C1I99_14665</name>
</gene>
<keyword evidence="5" id="KW-0645">Protease</keyword>
<dbReference type="GO" id="GO:0000270">
    <property type="term" value="P:peptidoglycan metabolic process"/>
    <property type="evidence" value="ECO:0007669"/>
    <property type="project" value="TreeGrafter"/>
</dbReference>
<proteinExistence type="inferred from homology"/>
<keyword evidence="4" id="KW-0812">Transmembrane</keyword>
<feature type="region of interest" description="Disordered" evidence="3">
    <location>
        <begin position="1"/>
        <end position="28"/>
    </location>
</feature>
<dbReference type="OrthoDB" id="56883at2"/>
<dbReference type="SUPFAM" id="SSF56601">
    <property type="entry name" value="beta-lactamase/transpeptidase-like"/>
    <property type="match status" value="1"/>
</dbReference>
<comment type="caution">
    <text evidence="5">The sequence shown here is derived from an EMBL/GenBank/DDBJ whole genome shotgun (WGS) entry which is preliminary data.</text>
</comment>
<dbReference type="AlphaFoldDB" id="A0A2W2CJ30"/>
<name>A0A2W2CJ30_9ACTN</name>
<reference evidence="5 6" key="1">
    <citation type="submission" date="2018-01" db="EMBL/GenBank/DDBJ databases">
        <title>Draft genome sequence of Salinispora sp. 13K206.</title>
        <authorList>
            <person name="Sahin N."/>
            <person name="Saygin H."/>
            <person name="Ay H."/>
        </authorList>
    </citation>
    <scope>NUCLEOTIDE SEQUENCE [LARGE SCALE GENOMIC DNA]</scope>
    <source>
        <strain evidence="5 6">13K206</strain>
    </source>
</reference>
<dbReference type="Gene3D" id="3.40.710.10">
    <property type="entry name" value="DD-peptidase/beta-lactamase superfamily"/>
    <property type="match status" value="2"/>
</dbReference>
<keyword evidence="6" id="KW-1185">Reference proteome</keyword>
<dbReference type="GO" id="GO:0006508">
    <property type="term" value="P:proteolysis"/>
    <property type="evidence" value="ECO:0007669"/>
    <property type="project" value="InterPro"/>
</dbReference>
<organism evidence="5 6">
    <name type="scientific">Micromonospora deserti</name>
    <dbReference type="NCBI Taxonomy" id="2070366"/>
    <lineage>
        <taxon>Bacteria</taxon>
        <taxon>Bacillati</taxon>
        <taxon>Actinomycetota</taxon>
        <taxon>Actinomycetes</taxon>
        <taxon>Micromonosporales</taxon>
        <taxon>Micromonosporaceae</taxon>
        <taxon>Micromonospora</taxon>
    </lineage>
</organism>
<dbReference type="PANTHER" id="PTHR30023:SF0">
    <property type="entry name" value="PENICILLIN-SENSITIVE CARBOXYPEPTIDASE A"/>
    <property type="match status" value="1"/>
</dbReference>
<dbReference type="EMBL" id="POUB01000086">
    <property type="protein sequence ID" value="PZF97900.1"/>
    <property type="molecule type" value="Genomic_DNA"/>
</dbReference>
<feature type="compositionally biased region" description="Low complexity" evidence="3">
    <location>
        <begin position="1"/>
        <end position="10"/>
    </location>
</feature>
<dbReference type="Proteomes" id="UP000248749">
    <property type="component" value="Unassembled WGS sequence"/>
</dbReference>
<feature type="transmembrane region" description="Helical" evidence="4">
    <location>
        <begin position="35"/>
        <end position="56"/>
    </location>
</feature>
<protein>
    <submittedName>
        <fullName evidence="5">D-alanyl-D-alanine carboxypeptidase/D-alanyl-D-alanine-endopeptidase</fullName>
    </submittedName>
</protein>
<accession>A0A2W2CJ30</accession>
<dbReference type="Gene3D" id="3.50.80.20">
    <property type="entry name" value="D-Ala-D-Ala carboxypeptidase C, peptidase S13"/>
    <property type="match status" value="1"/>
</dbReference>
<dbReference type="PRINTS" id="PR00922">
    <property type="entry name" value="DADACBPTASE3"/>
</dbReference>
<evidence type="ECO:0000256" key="4">
    <source>
        <dbReference type="SAM" id="Phobius"/>
    </source>
</evidence>
<evidence type="ECO:0000256" key="1">
    <source>
        <dbReference type="ARBA" id="ARBA00006096"/>
    </source>
</evidence>
<evidence type="ECO:0000256" key="3">
    <source>
        <dbReference type="SAM" id="MobiDB-lite"/>
    </source>
</evidence>
<comment type="similarity">
    <text evidence="1">Belongs to the peptidase S13 family.</text>
</comment>